<organism evidence="2 3">
    <name type="scientific">Clostridium fessum</name>
    <dbReference type="NCBI Taxonomy" id="2126740"/>
    <lineage>
        <taxon>Bacteria</taxon>
        <taxon>Bacillati</taxon>
        <taxon>Bacillota</taxon>
        <taxon>Clostridia</taxon>
        <taxon>Eubacteriales</taxon>
        <taxon>Clostridiaceae</taxon>
        <taxon>Clostridium</taxon>
    </lineage>
</organism>
<feature type="domain" description="GmrSD restriction endonucleases N-terminal" evidence="1">
    <location>
        <begin position="15"/>
        <end position="160"/>
    </location>
</feature>
<gene>
    <name evidence="2" type="ORF">C7U56_05735</name>
</gene>
<dbReference type="RefSeq" id="WP_107000548.1">
    <property type="nucleotide sequence ID" value="NZ_JAQDZI010000005.1"/>
</dbReference>
<reference evidence="2 3" key="1">
    <citation type="submission" date="2018-03" db="EMBL/GenBank/DDBJ databases">
        <title>Lachnoclostridium SNUG30386 gen.nov., sp.nov., isolated from human faeces.</title>
        <authorList>
            <person name="Seo B."/>
            <person name="Jeon K."/>
            <person name="Ko G."/>
        </authorList>
    </citation>
    <scope>NUCLEOTIDE SEQUENCE [LARGE SCALE GENOMIC DNA]</scope>
    <source>
        <strain evidence="2 3">SNUG30386</strain>
    </source>
</reference>
<evidence type="ECO:0000259" key="1">
    <source>
        <dbReference type="Pfam" id="PF03235"/>
    </source>
</evidence>
<dbReference type="AlphaFoldDB" id="A0A2T3FQ96"/>
<evidence type="ECO:0000313" key="3">
    <source>
        <dbReference type="Proteomes" id="UP000241048"/>
    </source>
</evidence>
<accession>A0A2T3FQ96</accession>
<comment type="caution">
    <text evidence="2">The sequence shown here is derived from an EMBL/GenBank/DDBJ whole genome shotgun (WGS) entry which is preliminary data.</text>
</comment>
<dbReference type="Proteomes" id="UP000241048">
    <property type="component" value="Unassembled WGS sequence"/>
</dbReference>
<dbReference type="EMBL" id="PYLO01000002">
    <property type="protein sequence ID" value="PST37413.1"/>
    <property type="molecule type" value="Genomic_DNA"/>
</dbReference>
<dbReference type="InterPro" id="IPR004919">
    <property type="entry name" value="GmrSD_N"/>
</dbReference>
<name>A0A2T3FQ96_9CLOT</name>
<evidence type="ECO:0000313" key="2">
    <source>
        <dbReference type="EMBL" id="PST37413.1"/>
    </source>
</evidence>
<dbReference type="PANTHER" id="PTHR39639">
    <property type="entry name" value="CHROMOSOME 16, WHOLE GENOME SHOTGUN SEQUENCE"/>
    <property type="match status" value="1"/>
</dbReference>
<dbReference type="Pfam" id="PF03235">
    <property type="entry name" value="GmrSD_N"/>
    <property type="match status" value="1"/>
</dbReference>
<sequence>MSKQITTSPSNRKISALYKDIKRENLILQPDFQRRFVWNNKHKEKFIDTILEGYPVPEIYVAQRGIDIETIESEEVVVDGQQRLHTIVEYIDEPEESKVFGNIVKKYRNLSKDEKEDFLNYTLLIRDLGDISPENIKEVFKRINSTQYALNSIELHNAIYDGEFIATAKEILEEVDVTKLPFFSDSKISRMDDLLFILLIMSTVQEGGYFVGDKYIEKYVATYNENYPDKNNVKKKIVDVFSFINELSLLNDSLWMRKSCYFTMFIEIFKEFEKIEKKRKILREYLQEVESKVEANKSSNADTNQYAKFYSYIYTGTNSRKARVERGNFLRKEIIEPVMEN</sequence>
<dbReference type="PANTHER" id="PTHR39639:SF1">
    <property type="entry name" value="DUF262 DOMAIN-CONTAINING PROTEIN"/>
    <property type="match status" value="1"/>
</dbReference>
<proteinExistence type="predicted"/>
<keyword evidence="3" id="KW-1185">Reference proteome</keyword>
<protein>
    <submittedName>
        <fullName evidence="2">DUF262 domain-containing protein</fullName>
    </submittedName>
</protein>